<comment type="caution">
    <text evidence="8">The sequence shown here is derived from an EMBL/GenBank/DDBJ whole genome shotgun (WGS) entry which is preliminary data.</text>
</comment>
<proteinExistence type="inferred from homology"/>
<evidence type="ECO:0000256" key="3">
    <source>
        <dbReference type="ARBA" id="ARBA00022692"/>
    </source>
</evidence>
<feature type="transmembrane region" description="Helical" evidence="7">
    <location>
        <begin position="117"/>
        <end position="140"/>
    </location>
</feature>
<feature type="non-terminal residue" evidence="8">
    <location>
        <position position="1"/>
    </location>
</feature>
<dbReference type="Pfam" id="PF00860">
    <property type="entry name" value="Xan_ur_permease"/>
    <property type="match status" value="1"/>
</dbReference>
<feature type="compositionally biased region" description="Polar residues" evidence="6">
    <location>
        <begin position="514"/>
        <end position="532"/>
    </location>
</feature>
<name>A0AA89BRK0_PINIB</name>
<feature type="compositionally biased region" description="Polar residues" evidence="6">
    <location>
        <begin position="483"/>
        <end position="507"/>
    </location>
</feature>
<feature type="transmembrane region" description="Helical" evidence="7">
    <location>
        <begin position="273"/>
        <end position="293"/>
    </location>
</feature>
<feature type="transmembrane region" description="Helical" evidence="7">
    <location>
        <begin position="384"/>
        <end position="403"/>
    </location>
</feature>
<organism evidence="8 9">
    <name type="scientific">Pinctada imbricata</name>
    <name type="common">Atlantic pearl-oyster</name>
    <name type="synonym">Pinctada martensii</name>
    <dbReference type="NCBI Taxonomy" id="66713"/>
    <lineage>
        <taxon>Eukaryota</taxon>
        <taxon>Metazoa</taxon>
        <taxon>Spiralia</taxon>
        <taxon>Lophotrochozoa</taxon>
        <taxon>Mollusca</taxon>
        <taxon>Bivalvia</taxon>
        <taxon>Autobranchia</taxon>
        <taxon>Pteriomorphia</taxon>
        <taxon>Pterioida</taxon>
        <taxon>Pterioidea</taxon>
        <taxon>Pteriidae</taxon>
        <taxon>Pinctada</taxon>
    </lineage>
</organism>
<feature type="transmembrane region" description="Helical" evidence="7">
    <location>
        <begin position="445"/>
        <end position="468"/>
    </location>
</feature>
<evidence type="ECO:0000256" key="2">
    <source>
        <dbReference type="ARBA" id="ARBA00008821"/>
    </source>
</evidence>
<keyword evidence="4 7" id="KW-1133">Transmembrane helix</keyword>
<feature type="transmembrane region" description="Helical" evidence="7">
    <location>
        <begin position="356"/>
        <end position="378"/>
    </location>
</feature>
<feature type="transmembrane region" description="Helical" evidence="7">
    <location>
        <begin position="415"/>
        <end position="433"/>
    </location>
</feature>
<dbReference type="GO" id="GO:0016020">
    <property type="term" value="C:membrane"/>
    <property type="evidence" value="ECO:0007669"/>
    <property type="project" value="UniProtKB-SubCell"/>
</dbReference>
<reference evidence="8" key="1">
    <citation type="submission" date="2019-08" db="EMBL/GenBank/DDBJ databases">
        <title>The improved chromosome-level genome for the pearl oyster Pinctada fucata martensii using PacBio sequencing and Hi-C.</title>
        <authorList>
            <person name="Zheng Z."/>
        </authorList>
    </citation>
    <scope>NUCLEOTIDE SEQUENCE</scope>
    <source>
        <strain evidence="8">ZZ-2019</strain>
        <tissue evidence="8">Adductor muscle</tissue>
    </source>
</reference>
<accession>A0AA89BRK0</accession>
<comment type="similarity">
    <text evidence="2">Belongs to the nucleobase:cation symporter-2 (NCS2) (TC 2.A.40) family.</text>
</comment>
<dbReference type="InterPro" id="IPR006043">
    <property type="entry name" value="NCS2"/>
</dbReference>
<keyword evidence="5 7" id="KW-0472">Membrane</keyword>
<feature type="region of interest" description="Disordered" evidence="6">
    <location>
        <begin position="483"/>
        <end position="532"/>
    </location>
</feature>
<evidence type="ECO:0008006" key="10">
    <source>
        <dbReference type="Google" id="ProtNLM"/>
    </source>
</evidence>
<evidence type="ECO:0000256" key="4">
    <source>
        <dbReference type="ARBA" id="ARBA00022989"/>
    </source>
</evidence>
<feature type="transmembrane region" description="Helical" evidence="7">
    <location>
        <begin position="206"/>
        <end position="229"/>
    </location>
</feature>
<comment type="subcellular location">
    <subcellularLocation>
        <location evidence="1">Membrane</location>
        <topology evidence="1">Multi-pass membrane protein</topology>
    </subcellularLocation>
</comment>
<feature type="transmembrane region" description="Helical" evidence="7">
    <location>
        <begin position="166"/>
        <end position="185"/>
    </location>
</feature>
<dbReference type="GO" id="GO:0022857">
    <property type="term" value="F:transmembrane transporter activity"/>
    <property type="evidence" value="ECO:0007669"/>
    <property type="project" value="InterPro"/>
</dbReference>
<dbReference type="PANTHER" id="PTHR11119">
    <property type="entry name" value="XANTHINE-URACIL / VITAMIN C PERMEASE FAMILY MEMBER"/>
    <property type="match status" value="1"/>
</dbReference>
<sequence>QYLTTFVGLVGAPLLLRKFYCIDGDNEGLAQIIGTVFVASGLSTVLQTSLGVRLPIIQGPTAAFFGPIISVLSQQDMLCPYTAVQTNNGTLGSLPPLGSEGHKEIWRERFRLIQGSMLVASLFQVFLGCSGMIGVMLRYIGPLTVAPTIALIGLSLSEVVADFAQGQWYIAVSTALAITIFSQYCKNLSIPCCQYSKGQGCKSEKLPVFQLFPVLFAIILMWSVCAILTEAGVFPESQEEWGYAARTDIKTSSLSTSPWIRVPYPGQWGTPTISAGAVCGMLAAILASVVESIGDYYACAKLSEAPPLPDHAMNRGVAIEGIGCILNALFGSGQATTSYGENTAAILITKVASRKVTIVAGLLMIVFGCLGKLTAIFAALPDPILAGVALIIFGLAISVGISNYQYVDLSSSRNLFIIGTSLFVGLTVPRWISQNSASVNTGVELIDQILLILLKTNMLVGGILAFILDNTIPVRCSKTKEGISNNTRLQHPQQNPKSPNAKTQSRQAQKETQKGQGTSMHNTETSYTKDYT</sequence>
<evidence type="ECO:0000256" key="1">
    <source>
        <dbReference type="ARBA" id="ARBA00004141"/>
    </source>
</evidence>
<keyword evidence="3 7" id="KW-0812">Transmembrane</keyword>
<evidence type="ECO:0000256" key="7">
    <source>
        <dbReference type="SAM" id="Phobius"/>
    </source>
</evidence>
<evidence type="ECO:0000313" key="8">
    <source>
        <dbReference type="EMBL" id="KAK3084819.1"/>
    </source>
</evidence>
<gene>
    <name evidence="8" type="ORF">FSP39_019531</name>
</gene>
<dbReference type="AlphaFoldDB" id="A0AA89BRK0"/>
<dbReference type="Proteomes" id="UP001186944">
    <property type="component" value="Unassembled WGS sequence"/>
</dbReference>
<evidence type="ECO:0000256" key="6">
    <source>
        <dbReference type="SAM" id="MobiDB-lite"/>
    </source>
</evidence>
<evidence type="ECO:0000256" key="5">
    <source>
        <dbReference type="ARBA" id="ARBA00023136"/>
    </source>
</evidence>
<protein>
    <recommendedName>
        <fullName evidence="10">Solute carrier family 23 member 2</fullName>
    </recommendedName>
</protein>
<dbReference type="EMBL" id="VSWD01000013">
    <property type="protein sequence ID" value="KAK3084819.1"/>
    <property type="molecule type" value="Genomic_DNA"/>
</dbReference>
<keyword evidence="9" id="KW-1185">Reference proteome</keyword>
<evidence type="ECO:0000313" key="9">
    <source>
        <dbReference type="Proteomes" id="UP001186944"/>
    </source>
</evidence>